<dbReference type="Gene3D" id="3.40.50.2300">
    <property type="match status" value="2"/>
</dbReference>
<organism evidence="5 6">
    <name type="scientific">Lapidilactobacillus achengensis</name>
    <dbReference type="NCBI Taxonomy" id="2486000"/>
    <lineage>
        <taxon>Bacteria</taxon>
        <taxon>Bacillati</taxon>
        <taxon>Bacillota</taxon>
        <taxon>Bacilli</taxon>
        <taxon>Lactobacillales</taxon>
        <taxon>Lactobacillaceae</taxon>
        <taxon>Lapidilactobacillus</taxon>
    </lineage>
</organism>
<evidence type="ECO:0000313" key="5">
    <source>
        <dbReference type="EMBL" id="MFC6316086.1"/>
    </source>
</evidence>
<name>A0ABW1USA8_9LACO</name>
<dbReference type="SUPFAM" id="SSF46785">
    <property type="entry name" value="Winged helix' DNA-binding domain"/>
    <property type="match status" value="1"/>
</dbReference>
<dbReference type="InterPro" id="IPR028082">
    <property type="entry name" value="Peripla_BP_I"/>
</dbReference>
<dbReference type="SMART" id="SM00345">
    <property type="entry name" value="HTH_GNTR"/>
    <property type="match status" value="1"/>
</dbReference>
<dbReference type="PROSITE" id="PS50949">
    <property type="entry name" value="HTH_GNTR"/>
    <property type="match status" value="1"/>
</dbReference>
<dbReference type="InterPro" id="IPR036390">
    <property type="entry name" value="WH_DNA-bd_sf"/>
</dbReference>
<dbReference type="CDD" id="cd01541">
    <property type="entry name" value="PBP1_AraR"/>
    <property type="match status" value="1"/>
</dbReference>
<dbReference type="InterPro" id="IPR033532">
    <property type="entry name" value="AraR_ligand_bind_dom"/>
</dbReference>
<feature type="domain" description="HTH gntR-type" evidence="4">
    <location>
        <begin position="2"/>
        <end position="70"/>
    </location>
</feature>
<dbReference type="RefSeq" id="WP_125597313.1">
    <property type="nucleotide sequence ID" value="NZ_JBHSSM010000024.1"/>
</dbReference>
<evidence type="ECO:0000256" key="3">
    <source>
        <dbReference type="ARBA" id="ARBA00023163"/>
    </source>
</evidence>
<dbReference type="EMBL" id="JBHSSM010000024">
    <property type="protein sequence ID" value="MFC6316086.1"/>
    <property type="molecule type" value="Genomic_DNA"/>
</dbReference>
<keyword evidence="1" id="KW-0805">Transcription regulation</keyword>
<keyword evidence="3" id="KW-0804">Transcription</keyword>
<comment type="caution">
    <text evidence="5">The sequence shown here is derived from an EMBL/GenBank/DDBJ whole genome shotgun (WGS) entry which is preliminary data.</text>
</comment>
<dbReference type="Gene3D" id="1.10.10.10">
    <property type="entry name" value="Winged helix-like DNA-binding domain superfamily/Winged helix DNA-binding domain"/>
    <property type="match status" value="1"/>
</dbReference>
<proteinExistence type="predicted"/>
<evidence type="ECO:0000259" key="4">
    <source>
        <dbReference type="PROSITE" id="PS50949"/>
    </source>
</evidence>
<evidence type="ECO:0000256" key="2">
    <source>
        <dbReference type="ARBA" id="ARBA00023125"/>
    </source>
</evidence>
<dbReference type="SUPFAM" id="SSF53822">
    <property type="entry name" value="Periplasmic binding protein-like I"/>
    <property type="match status" value="1"/>
</dbReference>
<protein>
    <submittedName>
        <fullName evidence="5">GntR family transcriptional regulator</fullName>
    </submittedName>
</protein>
<dbReference type="InterPro" id="IPR036388">
    <property type="entry name" value="WH-like_DNA-bd_sf"/>
</dbReference>
<evidence type="ECO:0000256" key="1">
    <source>
        <dbReference type="ARBA" id="ARBA00023015"/>
    </source>
</evidence>
<keyword evidence="6" id="KW-1185">Reference proteome</keyword>
<dbReference type="PANTHER" id="PTHR30146:SF150">
    <property type="entry name" value="ARABINOSE METABOLISM TRANSCRIPTIONAL REPRESSOR"/>
    <property type="match status" value="1"/>
</dbReference>
<gene>
    <name evidence="5" type="ORF">ACFQHW_10975</name>
</gene>
<evidence type="ECO:0000313" key="6">
    <source>
        <dbReference type="Proteomes" id="UP001596310"/>
    </source>
</evidence>
<dbReference type="PRINTS" id="PR00035">
    <property type="entry name" value="HTHGNTR"/>
</dbReference>
<dbReference type="Proteomes" id="UP001596310">
    <property type="component" value="Unassembled WGS sequence"/>
</dbReference>
<dbReference type="InterPro" id="IPR046335">
    <property type="entry name" value="LacI/GalR-like_sensor"/>
</dbReference>
<accession>A0ABW1USA8</accession>
<dbReference type="InterPro" id="IPR000524">
    <property type="entry name" value="Tscrpt_reg_HTH_GntR"/>
</dbReference>
<keyword evidence="2" id="KW-0238">DNA-binding</keyword>
<reference evidence="6" key="1">
    <citation type="journal article" date="2019" name="Int. J. Syst. Evol. Microbiol.">
        <title>The Global Catalogue of Microorganisms (GCM) 10K type strain sequencing project: providing services to taxonomists for standard genome sequencing and annotation.</title>
        <authorList>
            <consortium name="The Broad Institute Genomics Platform"/>
            <consortium name="The Broad Institute Genome Sequencing Center for Infectious Disease"/>
            <person name="Wu L."/>
            <person name="Ma J."/>
        </authorList>
    </citation>
    <scope>NUCLEOTIDE SEQUENCE [LARGE SCALE GENOMIC DNA]</scope>
    <source>
        <strain evidence="6">CCM 8897</strain>
    </source>
</reference>
<dbReference type="Pfam" id="PF00392">
    <property type="entry name" value="GntR"/>
    <property type="match status" value="1"/>
</dbReference>
<dbReference type="PANTHER" id="PTHR30146">
    <property type="entry name" value="LACI-RELATED TRANSCRIPTIONAL REPRESSOR"/>
    <property type="match status" value="1"/>
</dbReference>
<dbReference type="Pfam" id="PF13377">
    <property type="entry name" value="Peripla_BP_3"/>
    <property type="match status" value="1"/>
</dbReference>
<sequence length="361" mass="41112">MENKYEIVKKSLLEQILAGKYAVNDKLPTESELMKRFEVSRYTVRRAVGDLENDHYVYRIQGGGIFVDDWVQQQESRPLKNKMIGVLTTHIANYIFPNIITGIDRTISKAGYSLLLSNTQNNPEKERKSLMKMMENNLSGLIIEPTQSALNQTNFDLYEKLATLKLPLLFINAHYNQLDFPYLEIDDQASGRELTNYLFEQGHQRILGVFKTDDLQGVHRMNGFITAYQQQAGEPYLSESIMFRTADNMATVFKRVKTVLDRPERPTAIVCYNDQLAIQLIAFVKSLGFKVPQDISIVGFDDYQLSAYVDPPLTTVAHPKEQLGHDAGTAILALINKKTVTPLVYPPHLVIRHSVRDLTAR</sequence>
<dbReference type="CDD" id="cd07377">
    <property type="entry name" value="WHTH_GntR"/>
    <property type="match status" value="1"/>
</dbReference>